<reference evidence="3 4" key="1">
    <citation type="journal article" date="2013" name="PLoS ONE">
        <title>Assembly-driven community genomics of a hypersaline microbial ecosystem.</title>
        <authorList>
            <person name="Podell S."/>
            <person name="Ugalde J.A."/>
            <person name="Narasingarao P."/>
            <person name="Banfield J.F."/>
            <person name="Heidelberg K.B."/>
            <person name="Allen E.E."/>
        </authorList>
    </citation>
    <scope>NUCLEOTIDE SEQUENCE [LARGE SCALE GENOMIC DNA]</scope>
    <source>
        <strain evidence="4">J07HQW1</strain>
    </source>
</reference>
<dbReference type="CDD" id="cd00158">
    <property type="entry name" value="RHOD"/>
    <property type="match status" value="1"/>
</dbReference>
<dbReference type="Gene3D" id="3.40.250.10">
    <property type="entry name" value="Rhodanese-like domain"/>
    <property type="match status" value="1"/>
</dbReference>
<protein>
    <submittedName>
        <fullName evidence="3">Rhodanese-related sulfurtransferase</fullName>
    </submittedName>
</protein>
<sequence>MVSEIDPETVKQQLEADNPETESTGERIQIIDIRSQAQFEQGHLPEAINIPLDKLPRRIEEIEWSQHIVVACPIGQSSIQAARLIQSYENVPHDATIQSMAGGYDAWEYELVQES</sequence>
<dbReference type="Pfam" id="PF00581">
    <property type="entry name" value="Rhodanese"/>
    <property type="match status" value="1"/>
</dbReference>
<feature type="domain" description="Rhodanese" evidence="2">
    <location>
        <begin position="24"/>
        <end position="113"/>
    </location>
</feature>
<accession>U1N959</accession>
<feature type="region of interest" description="Disordered" evidence="1">
    <location>
        <begin position="1"/>
        <end position="25"/>
    </location>
</feature>
<evidence type="ECO:0000313" key="3">
    <source>
        <dbReference type="EMBL" id="ERG93290.1"/>
    </source>
</evidence>
<dbReference type="PANTHER" id="PTHR43031:SF1">
    <property type="entry name" value="PYRIDINE NUCLEOTIDE-DISULPHIDE OXIDOREDUCTASE"/>
    <property type="match status" value="1"/>
</dbReference>
<dbReference type="InterPro" id="IPR036873">
    <property type="entry name" value="Rhodanese-like_dom_sf"/>
</dbReference>
<dbReference type="PANTHER" id="PTHR43031">
    <property type="entry name" value="FAD-DEPENDENT OXIDOREDUCTASE"/>
    <property type="match status" value="1"/>
</dbReference>
<name>U1N959_9EURY</name>
<dbReference type="SUPFAM" id="SSF52821">
    <property type="entry name" value="Rhodanese/Cell cycle control phosphatase"/>
    <property type="match status" value="1"/>
</dbReference>
<dbReference type="GO" id="GO:0016740">
    <property type="term" value="F:transferase activity"/>
    <property type="evidence" value="ECO:0007669"/>
    <property type="project" value="UniProtKB-KW"/>
</dbReference>
<dbReference type="HOGENOM" id="CLU_089574_13_3_2"/>
<dbReference type="AlphaFoldDB" id="U1N959"/>
<dbReference type="STRING" id="1238424.J07HQW1_03351"/>
<organism evidence="3 4">
    <name type="scientific">Haloquadratum walsbyi J07HQW1</name>
    <dbReference type="NCBI Taxonomy" id="1238424"/>
    <lineage>
        <taxon>Archaea</taxon>
        <taxon>Methanobacteriati</taxon>
        <taxon>Methanobacteriota</taxon>
        <taxon>Stenosarchaea group</taxon>
        <taxon>Halobacteria</taxon>
        <taxon>Halobacteriales</taxon>
        <taxon>Haloferacaceae</taxon>
        <taxon>Haloquadratum</taxon>
    </lineage>
</organism>
<evidence type="ECO:0000259" key="2">
    <source>
        <dbReference type="PROSITE" id="PS50206"/>
    </source>
</evidence>
<dbReference type="InterPro" id="IPR001763">
    <property type="entry name" value="Rhodanese-like_dom"/>
</dbReference>
<dbReference type="InterPro" id="IPR050229">
    <property type="entry name" value="GlpE_sulfurtransferase"/>
</dbReference>
<evidence type="ECO:0000256" key="1">
    <source>
        <dbReference type="SAM" id="MobiDB-lite"/>
    </source>
</evidence>
<dbReference type="Proteomes" id="UP000030649">
    <property type="component" value="Unassembled WGS sequence"/>
</dbReference>
<dbReference type="PROSITE" id="PS50206">
    <property type="entry name" value="RHODANESE_3"/>
    <property type="match status" value="1"/>
</dbReference>
<dbReference type="SMART" id="SM00450">
    <property type="entry name" value="RHOD"/>
    <property type="match status" value="1"/>
</dbReference>
<keyword evidence="3" id="KW-0808">Transferase</keyword>
<dbReference type="EMBL" id="KE356560">
    <property type="protein sequence ID" value="ERG93290.1"/>
    <property type="molecule type" value="Genomic_DNA"/>
</dbReference>
<gene>
    <name evidence="3" type="ORF">J07HQW1_03351</name>
</gene>
<proteinExistence type="predicted"/>
<evidence type="ECO:0000313" key="4">
    <source>
        <dbReference type="Proteomes" id="UP000030649"/>
    </source>
</evidence>